<proteinExistence type="predicted"/>
<dbReference type="AlphaFoldDB" id="A0A4P9ZIK8"/>
<dbReference type="Proteomes" id="UP000268321">
    <property type="component" value="Unassembled WGS sequence"/>
</dbReference>
<dbReference type="OrthoDB" id="4096201at2759"/>
<dbReference type="EMBL" id="ML004436">
    <property type="protein sequence ID" value="RKP31880.1"/>
    <property type="molecule type" value="Genomic_DNA"/>
</dbReference>
<accession>A0A4P9ZIK8</accession>
<name>A0A4P9ZIK8_9ASCO</name>
<gene>
    <name evidence="1" type="ORF">METBISCDRAFT_21979</name>
</gene>
<keyword evidence="2" id="KW-1185">Reference proteome</keyword>
<reference evidence="2" key="1">
    <citation type="journal article" date="2018" name="Nat. Microbiol.">
        <title>Leveraging single-cell genomics to expand the fungal tree of life.</title>
        <authorList>
            <person name="Ahrendt S.R."/>
            <person name="Quandt C.A."/>
            <person name="Ciobanu D."/>
            <person name="Clum A."/>
            <person name="Salamov A."/>
            <person name="Andreopoulos B."/>
            <person name="Cheng J.F."/>
            <person name="Woyke T."/>
            <person name="Pelin A."/>
            <person name="Henrissat B."/>
            <person name="Reynolds N.K."/>
            <person name="Benny G.L."/>
            <person name="Smith M.E."/>
            <person name="James T.Y."/>
            <person name="Grigoriev I.V."/>
        </authorList>
    </citation>
    <scope>NUCLEOTIDE SEQUENCE [LARGE SCALE GENOMIC DNA]</scope>
    <source>
        <strain evidence="2">Baker2002</strain>
    </source>
</reference>
<evidence type="ECO:0000313" key="1">
    <source>
        <dbReference type="EMBL" id="RKP31880.1"/>
    </source>
</evidence>
<organism evidence="1 2">
    <name type="scientific">Metschnikowia bicuspidata</name>
    <dbReference type="NCBI Taxonomy" id="27322"/>
    <lineage>
        <taxon>Eukaryota</taxon>
        <taxon>Fungi</taxon>
        <taxon>Dikarya</taxon>
        <taxon>Ascomycota</taxon>
        <taxon>Saccharomycotina</taxon>
        <taxon>Pichiomycetes</taxon>
        <taxon>Metschnikowiaceae</taxon>
        <taxon>Metschnikowia</taxon>
    </lineage>
</organism>
<evidence type="ECO:0000313" key="2">
    <source>
        <dbReference type="Proteomes" id="UP000268321"/>
    </source>
</evidence>
<protein>
    <submittedName>
        <fullName evidence="1">Uncharacterized protein</fullName>
    </submittedName>
</protein>
<sequence>MAVCSLSFVSNKRSHGFTLTPHVTPAAKRSCLLKMDLGINNPSKFTGCFDLPTSSESDVDLGDQHSCYIADQIRAKRRASSRISFCLNDRMSKALSQYSDDDEALNAAQRHGHLRTSSMYKPEEEDLDCTISNFGSMIASPASSTNLRGLSHKQINSGTFLHISDSSSLSASMKRMMPACDKQARARCFDYLIGAIDEAWASYCTAASFVEDETYGYNTPISLATDDEDYCGDTTDLTEYNSDHEKKPVVKHNQGFAQSTASLPQPSLKKTSIFGTSAGAEILRTGQDPLSCRLLALKERLIKAKYFLQDLVDSDKYTDSFDFWQRWDMIKYATIELVEDDDDDAVMESTIDDLECGRQFSN</sequence>